<evidence type="ECO:0000313" key="2">
    <source>
        <dbReference type="EMBL" id="CAD8839509.1"/>
    </source>
</evidence>
<feature type="region of interest" description="Disordered" evidence="1">
    <location>
        <begin position="1"/>
        <end position="34"/>
    </location>
</feature>
<name>A0A7S1F2T8_NOCSC</name>
<dbReference type="AlphaFoldDB" id="A0A7S1F2T8"/>
<evidence type="ECO:0000256" key="1">
    <source>
        <dbReference type="SAM" id="MobiDB-lite"/>
    </source>
</evidence>
<organism evidence="2">
    <name type="scientific">Noctiluca scintillans</name>
    <name type="common">Sea sparkle</name>
    <name type="synonym">Red tide dinoflagellate</name>
    <dbReference type="NCBI Taxonomy" id="2966"/>
    <lineage>
        <taxon>Eukaryota</taxon>
        <taxon>Sar</taxon>
        <taxon>Alveolata</taxon>
        <taxon>Dinophyceae</taxon>
        <taxon>Noctilucales</taxon>
        <taxon>Noctilucaceae</taxon>
        <taxon>Noctiluca</taxon>
    </lineage>
</organism>
<sequence>MTSGSAAAWKPTPETESWKSWVPAKTPGAEEAEDMAAETVDATRKAEALAVEAIRFAKEGNLAKARELHAQSDELARSAQATAAKTADAASVARQATALASSELQACAPTVK</sequence>
<gene>
    <name evidence="2" type="ORF">NSCI0253_LOCUS13857</name>
</gene>
<accession>A0A7S1F2T8</accession>
<reference evidence="2" key="1">
    <citation type="submission" date="2021-01" db="EMBL/GenBank/DDBJ databases">
        <authorList>
            <person name="Corre E."/>
            <person name="Pelletier E."/>
            <person name="Niang G."/>
            <person name="Scheremetjew M."/>
            <person name="Finn R."/>
            <person name="Kale V."/>
            <person name="Holt S."/>
            <person name="Cochrane G."/>
            <person name="Meng A."/>
            <person name="Brown T."/>
            <person name="Cohen L."/>
        </authorList>
    </citation>
    <scope>NUCLEOTIDE SEQUENCE</scope>
</reference>
<dbReference type="EMBL" id="HBFQ01019732">
    <property type="protein sequence ID" value="CAD8839509.1"/>
    <property type="molecule type" value="Transcribed_RNA"/>
</dbReference>
<proteinExistence type="predicted"/>
<protein>
    <submittedName>
        <fullName evidence="2">Uncharacterized protein</fullName>
    </submittedName>
</protein>